<dbReference type="InterPro" id="IPR004252">
    <property type="entry name" value="Probable_transposase_24"/>
</dbReference>
<dbReference type="AlphaFoldDB" id="A0A1R3HKS6"/>
<comment type="caution">
    <text evidence="1">The sequence shown here is derived from an EMBL/GenBank/DDBJ whole genome shotgun (WGS) entry which is preliminary data.</text>
</comment>
<dbReference type="EMBL" id="AWWV01011758">
    <property type="protein sequence ID" value="OMO70864.1"/>
    <property type="molecule type" value="Genomic_DNA"/>
</dbReference>
<evidence type="ECO:0000313" key="2">
    <source>
        <dbReference type="Proteomes" id="UP000188268"/>
    </source>
</evidence>
<gene>
    <name evidence="1" type="ORF">CCACVL1_18627</name>
</gene>
<organism evidence="1 2">
    <name type="scientific">Corchorus capsularis</name>
    <name type="common">Jute</name>
    <dbReference type="NCBI Taxonomy" id="210143"/>
    <lineage>
        <taxon>Eukaryota</taxon>
        <taxon>Viridiplantae</taxon>
        <taxon>Streptophyta</taxon>
        <taxon>Embryophyta</taxon>
        <taxon>Tracheophyta</taxon>
        <taxon>Spermatophyta</taxon>
        <taxon>Magnoliopsida</taxon>
        <taxon>eudicotyledons</taxon>
        <taxon>Gunneridae</taxon>
        <taxon>Pentapetalae</taxon>
        <taxon>rosids</taxon>
        <taxon>malvids</taxon>
        <taxon>Malvales</taxon>
        <taxon>Malvaceae</taxon>
        <taxon>Grewioideae</taxon>
        <taxon>Apeibeae</taxon>
        <taxon>Corchorus</taxon>
    </lineage>
</organism>
<sequence>MQISRLRSKRVLAAEKFEFPHTENTVDWILKNLNKRWRDWKGSLKATYYIPKGKQRVLSKPPKSVLEEQWPGLVRQWYDPRKEREKNEEVPDRLVMWEKTHTKKDGSYVTEDAKKKLKEAKKLQSNSDLSSTSNQRDINEMIFRKVYGEEHSGRVRCLGLGPTPTRVFGVKSNFVYISEASSNVGQETELVMVKDELAEVKVKYAKLSDDFADMKEAVTLLMAERATGQYATQKEVGDAASN</sequence>
<reference evidence="1 2" key="1">
    <citation type="submission" date="2013-09" db="EMBL/GenBank/DDBJ databases">
        <title>Corchorus capsularis genome sequencing.</title>
        <authorList>
            <person name="Alam M."/>
            <person name="Haque M.S."/>
            <person name="Islam M.S."/>
            <person name="Emdad E.M."/>
            <person name="Islam M.M."/>
            <person name="Ahmed B."/>
            <person name="Halim A."/>
            <person name="Hossen Q.M.M."/>
            <person name="Hossain M.Z."/>
            <person name="Ahmed R."/>
            <person name="Khan M.M."/>
            <person name="Islam R."/>
            <person name="Rashid M.M."/>
            <person name="Khan S.A."/>
            <person name="Rahman M.S."/>
            <person name="Alam M."/>
        </authorList>
    </citation>
    <scope>NUCLEOTIDE SEQUENCE [LARGE SCALE GENOMIC DNA]</scope>
    <source>
        <strain evidence="2">cv. CVL-1</strain>
        <tissue evidence="1">Whole seedling</tissue>
    </source>
</reference>
<dbReference type="Gramene" id="OMO70864">
    <property type="protein sequence ID" value="OMO70864"/>
    <property type="gene ID" value="CCACVL1_18627"/>
</dbReference>
<protein>
    <submittedName>
        <fullName evidence="1">Transposase, Ptta/En/Spm, plant</fullName>
    </submittedName>
</protein>
<dbReference type="OrthoDB" id="1750299at2759"/>
<dbReference type="PANTHER" id="PTHR33144">
    <property type="entry name" value="OS10G0409366 PROTEIN-RELATED"/>
    <property type="match status" value="1"/>
</dbReference>
<name>A0A1R3HKS6_COCAP</name>
<dbReference type="OMA" id="RANKCWM"/>
<evidence type="ECO:0000313" key="1">
    <source>
        <dbReference type="EMBL" id="OMO70864.1"/>
    </source>
</evidence>
<proteinExistence type="predicted"/>
<dbReference type="Proteomes" id="UP000188268">
    <property type="component" value="Unassembled WGS sequence"/>
</dbReference>
<accession>A0A1R3HKS6</accession>
<keyword evidence="2" id="KW-1185">Reference proteome</keyword>
<dbReference type="Pfam" id="PF03004">
    <property type="entry name" value="Transposase_24"/>
    <property type="match status" value="1"/>
</dbReference>
<dbReference type="PANTHER" id="PTHR33144:SF45">
    <property type="entry name" value="TRANSPOSASE TNP1_EN_SPM-LIKE DOMAIN-CONTAINING PROTEIN"/>
    <property type="match status" value="1"/>
</dbReference>